<dbReference type="InterPro" id="IPR036388">
    <property type="entry name" value="WH-like_DNA-bd_sf"/>
</dbReference>
<keyword evidence="1" id="KW-0805">Transcription regulation</keyword>
<proteinExistence type="predicted"/>
<dbReference type="AlphaFoldDB" id="A0A0D0KLS4"/>
<dbReference type="SUPFAM" id="SSF46894">
    <property type="entry name" value="C-terminal effector domain of the bipartite response regulators"/>
    <property type="match status" value="1"/>
</dbReference>
<evidence type="ECO:0000256" key="3">
    <source>
        <dbReference type="ARBA" id="ARBA00023163"/>
    </source>
</evidence>
<dbReference type="SUPFAM" id="SSF75516">
    <property type="entry name" value="Pheromone-binding domain of LuxR-like quorum-sensing transcription factors"/>
    <property type="match status" value="1"/>
</dbReference>
<dbReference type="PANTHER" id="PTHR44688">
    <property type="entry name" value="DNA-BINDING TRANSCRIPTIONAL ACTIVATOR DEVR_DOSR"/>
    <property type="match status" value="1"/>
</dbReference>
<dbReference type="SMART" id="SM00421">
    <property type="entry name" value="HTH_LUXR"/>
    <property type="match status" value="1"/>
</dbReference>
<dbReference type="PANTHER" id="PTHR44688:SF25">
    <property type="entry name" value="HTH LUXR-TYPE DOMAIN-CONTAINING PROTEIN"/>
    <property type="match status" value="1"/>
</dbReference>
<reference evidence="5 6" key="1">
    <citation type="submission" date="2014-12" db="EMBL/GenBank/DDBJ databases">
        <title>16Stimator: statistical estimation of ribosomal gene copy numbers from draft genome assemblies.</title>
        <authorList>
            <person name="Perisin M.A."/>
            <person name="Vetter M."/>
            <person name="Gilbert J.A."/>
            <person name="Bergelson J."/>
        </authorList>
    </citation>
    <scope>NUCLEOTIDE SEQUENCE [LARGE SCALE GENOMIC DNA]</scope>
    <source>
        <strain evidence="5 6">MEJ076</strain>
    </source>
</reference>
<dbReference type="GO" id="GO:0003677">
    <property type="term" value="F:DNA binding"/>
    <property type="evidence" value="ECO:0007669"/>
    <property type="project" value="UniProtKB-KW"/>
</dbReference>
<dbReference type="InterPro" id="IPR016032">
    <property type="entry name" value="Sig_transdc_resp-reg_C-effctor"/>
</dbReference>
<dbReference type="PRINTS" id="PR00038">
    <property type="entry name" value="HTHLUXR"/>
</dbReference>
<dbReference type="InterPro" id="IPR000792">
    <property type="entry name" value="Tscrpt_reg_LuxR_C"/>
</dbReference>
<evidence type="ECO:0000259" key="4">
    <source>
        <dbReference type="PROSITE" id="PS50043"/>
    </source>
</evidence>
<protein>
    <recommendedName>
        <fullName evidence="4">HTH luxR-type domain-containing protein</fullName>
    </recommendedName>
</protein>
<accession>A0A0D0KLS4</accession>
<feature type="domain" description="HTH luxR-type" evidence="4">
    <location>
        <begin position="130"/>
        <end position="195"/>
    </location>
</feature>
<dbReference type="Pfam" id="PF00196">
    <property type="entry name" value="GerE"/>
    <property type="match status" value="1"/>
</dbReference>
<organism evidence="5 6">
    <name type="scientific">Agrobacterium tumefaciens</name>
    <dbReference type="NCBI Taxonomy" id="358"/>
    <lineage>
        <taxon>Bacteria</taxon>
        <taxon>Pseudomonadati</taxon>
        <taxon>Pseudomonadota</taxon>
        <taxon>Alphaproteobacteria</taxon>
        <taxon>Hyphomicrobiales</taxon>
        <taxon>Rhizobiaceae</taxon>
        <taxon>Rhizobium/Agrobacterium group</taxon>
        <taxon>Agrobacterium</taxon>
        <taxon>Agrobacterium tumefaciens complex</taxon>
    </lineage>
</organism>
<comment type="caution">
    <text evidence="5">The sequence shown here is derived from an EMBL/GenBank/DDBJ whole genome shotgun (WGS) entry which is preliminary data.</text>
</comment>
<dbReference type="Proteomes" id="UP000035017">
    <property type="component" value="Unassembled WGS sequence"/>
</dbReference>
<evidence type="ECO:0000256" key="2">
    <source>
        <dbReference type="ARBA" id="ARBA00023125"/>
    </source>
</evidence>
<dbReference type="InterPro" id="IPR036693">
    <property type="entry name" value="TF_LuxR_autoind-bd_dom_sf"/>
</dbReference>
<dbReference type="PROSITE" id="PS50043">
    <property type="entry name" value="HTH_LUXR_2"/>
    <property type="match status" value="1"/>
</dbReference>
<evidence type="ECO:0000313" key="6">
    <source>
        <dbReference type="Proteomes" id="UP000035017"/>
    </source>
</evidence>
<evidence type="ECO:0000313" key="5">
    <source>
        <dbReference type="EMBL" id="KIP98991.1"/>
    </source>
</evidence>
<dbReference type="EMBL" id="JXQV01000030">
    <property type="protein sequence ID" value="KIP98991.1"/>
    <property type="molecule type" value="Genomic_DNA"/>
</dbReference>
<name>A0A0D0KLS4_AGRTU</name>
<sequence length="198" mass="21731">MLDMSRLVAEEPISSLFPFNIASSIVYKLDEGLTDFASHLFTHSPDTLGPFQWQLDELEAMGCAPPAMLKSFRGFDLSMGADFPPLGMFGAPRIIGFAGARPPLDVDELESLSVLMFQLHARLTVIGNARTEKKAPLTSLEREILGLASDGESFETISAHMELSSRTINYLVDSICKKMEVATVEHAVALTLRRRLAS</sequence>
<keyword evidence="2" id="KW-0238">DNA-binding</keyword>
<dbReference type="Gene3D" id="1.10.10.10">
    <property type="entry name" value="Winged helix-like DNA-binding domain superfamily/Winged helix DNA-binding domain"/>
    <property type="match status" value="1"/>
</dbReference>
<keyword evidence="3" id="KW-0804">Transcription</keyword>
<evidence type="ECO:0000256" key="1">
    <source>
        <dbReference type="ARBA" id="ARBA00023015"/>
    </source>
</evidence>
<dbReference type="GO" id="GO:0006355">
    <property type="term" value="P:regulation of DNA-templated transcription"/>
    <property type="evidence" value="ECO:0007669"/>
    <property type="project" value="InterPro"/>
</dbReference>
<gene>
    <name evidence="5" type="ORF">RU07_20050</name>
</gene>